<evidence type="ECO:0000313" key="5">
    <source>
        <dbReference type="EMBL" id="KAA8502814.1"/>
    </source>
</evidence>
<dbReference type="InterPro" id="IPR003439">
    <property type="entry name" value="ABC_transporter-like_ATP-bd"/>
</dbReference>
<dbReference type="PROSITE" id="PS50893">
    <property type="entry name" value="ABC_TRANSPORTER_2"/>
    <property type="match status" value="2"/>
</dbReference>
<dbReference type="NCBIfam" id="NF000355">
    <property type="entry name" value="ribo_prot_ABC_F"/>
    <property type="match status" value="1"/>
</dbReference>
<dbReference type="CDD" id="cd03221">
    <property type="entry name" value="ABCF_EF-3"/>
    <property type="match status" value="2"/>
</dbReference>
<dbReference type="InterPro" id="IPR003593">
    <property type="entry name" value="AAA+_ATPase"/>
</dbReference>
<name>A0A5M9I0U0_9FIRM</name>
<dbReference type="PANTHER" id="PTHR42855">
    <property type="entry name" value="ABC TRANSPORTER ATP-BINDING SUBUNIT"/>
    <property type="match status" value="1"/>
</dbReference>
<dbReference type="Gene3D" id="3.40.50.300">
    <property type="entry name" value="P-loop containing nucleotide triphosphate hydrolases"/>
    <property type="match status" value="2"/>
</dbReference>
<dbReference type="SUPFAM" id="SSF52540">
    <property type="entry name" value="P-loop containing nucleoside triphosphate hydrolases"/>
    <property type="match status" value="2"/>
</dbReference>
<keyword evidence="1" id="KW-0547">Nucleotide-binding</keyword>
<dbReference type="InterPro" id="IPR017871">
    <property type="entry name" value="ABC_transporter-like_CS"/>
</dbReference>
<keyword evidence="2" id="KW-0067">ATP-binding</keyword>
<comment type="caution">
    <text evidence="5">The sequence shown here is derived from an EMBL/GenBank/DDBJ whole genome shotgun (WGS) entry which is preliminary data.</text>
</comment>
<dbReference type="Proteomes" id="UP000322025">
    <property type="component" value="Unassembled WGS sequence"/>
</dbReference>
<dbReference type="InterPro" id="IPR051309">
    <property type="entry name" value="ABCF_ATPase"/>
</dbReference>
<keyword evidence="3" id="KW-0175">Coiled coil</keyword>
<reference evidence="5" key="1">
    <citation type="submission" date="2019-07" db="EMBL/GenBank/DDBJ databases">
        <authorList>
            <person name="Wongkuna S."/>
            <person name="Scaria J."/>
        </authorList>
    </citation>
    <scope>NUCLEOTIDE SEQUENCE [LARGE SCALE GENOMIC DNA]</scope>
    <source>
        <strain evidence="5">SW178</strain>
    </source>
</reference>
<dbReference type="RefSeq" id="WP_150309989.1">
    <property type="nucleotide sequence ID" value="NZ_VMSO01000001.1"/>
</dbReference>
<protein>
    <submittedName>
        <fullName evidence="5">ABC-F type ribosomal protection protein</fullName>
    </submittedName>
</protein>
<evidence type="ECO:0000256" key="1">
    <source>
        <dbReference type="ARBA" id="ARBA00022741"/>
    </source>
</evidence>
<evidence type="ECO:0000313" key="6">
    <source>
        <dbReference type="Proteomes" id="UP000322025"/>
    </source>
</evidence>
<dbReference type="GO" id="GO:0016887">
    <property type="term" value="F:ATP hydrolysis activity"/>
    <property type="evidence" value="ECO:0007669"/>
    <property type="project" value="InterPro"/>
</dbReference>
<dbReference type="AlphaFoldDB" id="A0A5M9I0U0"/>
<dbReference type="OrthoDB" id="9801441at2"/>
<dbReference type="InterPro" id="IPR027417">
    <property type="entry name" value="P-loop_NTPase"/>
</dbReference>
<evidence type="ECO:0000259" key="4">
    <source>
        <dbReference type="PROSITE" id="PS50893"/>
    </source>
</evidence>
<feature type="domain" description="ABC transporter" evidence="4">
    <location>
        <begin position="4"/>
        <end position="213"/>
    </location>
</feature>
<gene>
    <name evidence="5" type="primary">abc-f</name>
    <name evidence="5" type="ORF">FNY66_00680</name>
</gene>
<dbReference type="Pfam" id="PF00005">
    <property type="entry name" value="ABC_tran"/>
    <property type="match status" value="2"/>
</dbReference>
<evidence type="ECO:0000256" key="3">
    <source>
        <dbReference type="SAM" id="Coils"/>
    </source>
</evidence>
<proteinExistence type="predicted"/>
<dbReference type="PANTHER" id="PTHR42855:SF2">
    <property type="entry name" value="DRUG RESISTANCE ABC TRANSPORTER,ATP-BINDING PROTEIN"/>
    <property type="match status" value="1"/>
</dbReference>
<organism evidence="5 6">
    <name type="scientific">Mediterraneibacter catenae</name>
    <dbReference type="NCBI Taxonomy" id="2594882"/>
    <lineage>
        <taxon>Bacteria</taxon>
        <taxon>Bacillati</taxon>
        <taxon>Bacillota</taxon>
        <taxon>Clostridia</taxon>
        <taxon>Lachnospirales</taxon>
        <taxon>Lachnospiraceae</taxon>
        <taxon>Mediterraneibacter</taxon>
    </lineage>
</organism>
<dbReference type="EMBL" id="VMSO01000001">
    <property type="protein sequence ID" value="KAA8502814.1"/>
    <property type="molecule type" value="Genomic_DNA"/>
</dbReference>
<dbReference type="GO" id="GO:0005524">
    <property type="term" value="F:ATP binding"/>
    <property type="evidence" value="ECO:0007669"/>
    <property type="project" value="UniProtKB-KW"/>
</dbReference>
<dbReference type="PROSITE" id="PS00211">
    <property type="entry name" value="ABC_TRANSPORTER_1"/>
    <property type="match status" value="1"/>
</dbReference>
<sequence>MSLIQVSNLTFTYEDSFEPVFENVTFQIDTDWKLGFIGRNGKGKTTFLRLLTGTYEYSGSILTSVDFEYFPYHVENKDLLTYEVAETVNPAMEQWELLRELNLLDADAEILYRPFCSLSFGEQSKVLLAALFLKEHAFLLIDEPTSHLDAAARDKVAEYLSHKKGFILVSHERDFIDRCVDHVLVLNRRTIEVCKGNFSSWYRDKTARDETERRQNERLKKDIVKLKEAARRTERWSDKVESTKTGNRVAGLRPDRGYIGHQAAKMMKRSKTLERRRDNAVQEKEKLLKDVESLDSLKLNILKHHSSRLVALKDLTIRYPDAEGPLLENFSMEIHPGDRIALSGKNGCGKSSLIRLILGEDVPHTGELYTAGGLSISYISQDTSYLRGNLSEFASEYGLDGSLFRTVLTKLGLERPQFEKQIETYSEGQKKKVLLAKSLCEPAHLFVWDEPLNYIDVFSRMQLEDLLLSCCPTMLFVEHDRTFREKIATRVIEL</sequence>
<keyword evidence="6" id="KW-1185">Reference proteome</keyword>
<evidence type="ECO:0000256" key="2">
    <source>
        <dbReference type="ARBA" id="ARBA00022840"/>
    </source>
</evidence>
<feature type="domain" description="ABC transporter" evidence="4">
    <location>
        <begin position="310"/>
        <end position="494"/>
    </location>
</feature>
<feature type="coiled-coil region" evidence="3">
    <location>
        <begin position="263"/>
        <end position="297"/>
    </location>
</feature>
<accession>A0A5M9I0U0</accession>
<dbReference type="SMART" id="SM00382">
    <property type="entry name" value="AAA"/>
    <property type="match status" value="2"/>
</dbReference>